<proteinExistence type="predicted"/>
<evidence type="ECO:0000313" key="2">
    <source>
        <dbReference type="EMBL" id="CAE6475368.1"/>
    </source>
</evidence>
<feature type="transmembrane region" description="Helical" evidence="1">
    <location>
        <begin position="123"/>
        <end position="143"/>
    </location>
</feature>
<name>A0A8H3H0S4_9AGAM</name>
<organism evidence="2 3">
    <name type="scientific">Rhizoctonia solani</name>
    <dbReference type="NCBI Taxonomy" id="456999"/>
    <lineage>
        <taxon>Eukaryota</taxon>
        <taxon>Fungi</taxon>
        <taxon>Dikarya</taxon>
        <taxon>Basidiomycota</taxon>
        <taxon>Agaricomycotina</taxon>
        <taxon>Agaricomycetes</taxon>
        <taxon>Cantharellales</taxon>
        <taxon>Ceratobasidiaceae</taxon>
        <taxon>Rhizoctonia</taxon>
    </lineage>
</organism>
<dbReference type="AlphaFoldDB" id="A0A8H3H0S4"/>
<accession>A0A8H3H0S4</accession>
<feature type="transmembrane region" description="Helical" evidence="1">
    <location>
        <begin position="83"/>
        <end position="102"/>
    </location>
</feature>
<reference evidence="2" key="1">
    <citation type="submission" date="2021-01" db="EMBL/GenBank/DDBJ databases">
        <authorList>
            <person name="Kaushik A."/>
        </authorList>
    </citation>
    <scope>NUCLEOTIDE SEQUENCE</scope>
    <source>
        <strain evidence="2">AG4-RS23</strain>
    </source>
</reference>
<dbReference type="Proteomes" id="UP000663861">
    <property type="component" value="Unassembled WGS sequence"/>
</dbReference>
<feature type="transmembrane region" description="Helical" evidence="1">
    <location>
        <begin position="12"/>
        <end position="29"/>
    </location>
</feature>
<keyword evidence="1" id="KW-0812">Transmembrane</keyword>
<sequence>MNTSNNSGVPSILLWALGSNLLSISGIIVKDTIVQFESKLLAAFTMVCLPLVCYGSALVSLRSRSPYDVHRDPMKPLGSGNRMRLVGWGTLSIIALVQRYLVVVMYMEDALKSANERVQGLGVARAICSFGLLETWIIFHIIITCWKNTQVASDELPDSIDAKKTVLISSA</sequence>
<protein>
    <submittedName>
        <fullName evidence="2">Uncharacterized protein</fullName>
    </submittedName>
</protein>
<evidence type="ECO:0000256" key="1">
    <source>
        <dbReference type="SAM" id="Phobius"/>
    </source>
</evidence>
<keyword evidence="1" id="KW-0472">Membrane</keyword>
<evidence type="ECO:0000313" key="3">
    <source>
        <dbReference type="Proteomes" id="UP000663861"/>
    </source>
</evidence>
<dbReference type="EMBL" id="CAJMWY010001787">
    <property type="protein sequence ID" value="CAE6475368.1"/>
    <property type="molecule type" value="Genomic_DNA"/>
</dbReference>
<keyword evidence="1" id="KW-1133">Transmembrane helix</keyword>
<comment type="caution">
    <text evidence="2">The sequence shown here is derived from an EMBL/GenBank/DDBJ whole genome shotgun (WGS) entry which is preliminary data.</text>
</comment>
<feature type="transmembrane region" description="Helical" evidence="1">
    <location>
        <begin position="41"/>
        <end position="63"/>
    </location>
</feature>
<gene>
    <name evidence="2" type="ORF">RDB_LOCUS89496</name>
</gene>